<keyword evidence="5 7" id="KW-1133">Transmembrane helix</keyword>
<dbReference type="OrthoDB" id="9795150at2"/>
<comment type="caution">
    <text evidence="9">The sequence shown here is derived from an EMBL/GenBank/DDBJ whole genome shotgun (WGS) entry which is preliminary data.</text>
</comment>
<protein>
    <submittedName>
        <fullName evidence="9">MFS transporter</fullName>
    </submittedName>
</protein>
<accession>A0A2U2MSI7</accession>
<sequence>MGNLLLAVIYVAFISLGLPDAVLGSAWPVMYRQFDVPVSYAGAVSMIISAGTIVSSLMSDRLTLRLGAGRITAISVAMTAVSLGGFSFASQFWMLCLWAIPYGLGAGGVDAALNNYVALHYASRHMSWLHCMWGLGASAGPYIMGFALTGGFGWDDGYRWIAILQIALTVLIVLSLPLWRTRVDGHRPDAAGTGDSHDGGPRRRALGLFDVLAIPGAKSILIMFFCYCGLELTTGLWAASYMVLDRGVSSTQAAAWASLFYLGVTAGRALSGFMTMRFDDPTMIRIGQVLIAVGVAVVALPFGGNVMPLVGLVVIGLGCAPTYPCMIHSTPAYFGEDRSQAIIGVQMASAYLGSLSAPPLFGLIANHVSIRLFPLYLGVILVLMVAMHENLRRVHARGDEKR</sequence>
<dbReference type="SUPFAM" id="SSF103473">
    <property type="entry name" value="MFS general substrate transporter"/>
    <property type="match status" value="1"/>
</dbReference>
<dbReference type="InterPro" id="IPR011701">
    <property type="entry name" value="MFS"/>
</dbReference>
<dbReference type="EMBL" id="QFFN01000012">
    <property type="protein sequence ID" value="PWG59800.1"/>
    <property type="molecule type" value="Genomic_DNA"/>
</dbReference>
<dbReference type="Proteomes" id="UP000245753">
    <property type="component" value="Unassembled WGS sequence"/>
</dbReference>
<feature type="transmembrane region" description="Helical" evidence="7">
    <location>
        <begin position="220"/>
        <end position="241"/>
    </location>
</feature>
<feature type="transmembrane region" description="Helical" evidence="7">
    <location>
        <begin position="71"/>
        <end position="93"/>
    </location>
</feature>
<dbReference type="PANTHER" id="PTHR23514">
    <property type="entry name" value="BYPASS OF STOP CODON PROTEIN 6"/>
    <property type="match status" value="1"/>
</dbReference>
<dbReference type="InterPro" id="IPR051788">
    <property type="entry name" value="MFS_Transporter"/>
</dbReference>
<feature type="transmembrane region" description="Helical" evidence="7">
    <location>
        <begin position="160"/>
        <end position="179"/>
    </location>
</feature>
<dbReference type="Pfam" id="PF07690">
    <property type="entry name" value="MFS_1"/>
    <property type="match status" value="2"/>
</dbReference>
<feature type="domain" description="Major facilitator superfamily (MFS) profile" evidence="8">
    <location>
        <begin position="5"/>
        <end position="395"/>
    </location>
</feature>
<comment type="subcellular location">
    <subcellularLocation>
        <location evidence="1">Cell membrane</location>
        <topology evidence="1">Multi-pass membrane protein</topology>
    </subcellularLocation>
</comment>
<evidence type="ECO:0000256" key="3">
    <source>
        <dbReference type="ARBA" id="ARBA00022448"/>
    </source>
</evidence>
<feature type="transmembrane region" description="Helical" evidence="7">
    <location>
        <begin position="370"/>
        <end position="387"/>
    </location>
</feature>
<dbReference type="InterPro" id="IPR036259">
    <property type="entry name" value="MFS_trans_sf"/>
</dbReference>
<keyword evidence="3" id="KW-0813">Transport</keyword>
<evidence type="ECO:0000259" key="8">
    <source>
        <dbReference type="PROSITE" id="PS50850"/>
    </source>
</evidence>
<feature type="transmembrane region" description="Helical" evidence="7">
    <location>
        <begin position="40"/>
        <end position="59"/>
    </location>
</feature>
<feature type="transmembrane region" description="Helical" evidence="7">
    <location>
        <begin position="253"/>
        <end position="271"/>
    </location>
</feature>
<feature type="transmembrane region" description="Helical" evidence="7">
    <location>
        <begin position="131"/>
        <end position="154"/>
    </location>
</feature>
<name>A0A2U2MSI7_9BIFI</name>
<reference evidence="9 10" key="1">
    <citation type="journal article" date="2018" name="Int. J. Syst. Evol. Microbiol.">
        <title>Bifidobacterium catulorum sp. nov., a novel taxon from the faeces of the baby common marmoset (Callithrix jacchus).</title>
        <authorList>
            <person name="Modesto M."/>
            <person name="Michelini S."/>
            <person name="Oki K."/>
            <person name="Biavati B."/>
            <person name="Watanabe K."/>
            <person name="Mattarelli P."/>
        </authorList>
    </citation>
    <scope>NUCLEOTIDE SEQUENCE [LARGE SCALE GENOMIC DNA]</scope>
    <source>
        <strain evidence="9 10">MRM 8.19</strain>
    </source>
</reference>
<evidence type="ECO:0000256" key="6">
    <source>
        <dbReference type="ARBA" id="ARBA00023136"/>
    </source>
</evidence>
<evidence type="ECO:0000256" key="2">
    <source>
        <dbReference type="ARBA" id="ARBA00008335"/>
    </source>
</evidence>
<evidence type="ECO:0000313" key="10">
    <source>
        <dbReference type="Proteomes" id="UP000245753"/>
    </source>
</evidence>
<evidence type="ECO:0000313" key="9">
    <source>
        <dbReference type="EMBL" id="PWG59800.1"/>
    </source>
</evidence>
<keyword evidence="10" id="KW-1185">Reference proteome</keyword>
<feature type="transmembrane region" description="Helical" evidence="7">
    <location>
        <begin position="99"/>
        <end position="119"/>
    </location>
</feature>
<gene>
    <name evidence="9" type="ORF">DF200_05585</name>
</gene>
<evidence type="ECO:0000256" key="1">
    <source>
        <dbReference type="ARBA" id="ARBA00004651"/>
    </source>
</evidence>
<dbReference type="AlphaFoldDB" id="A0A2U2MSI7"/>
<dbReference type="GO" id="GO:0005886">
    <property type="term" value="C:plasma membrane"/>
    <property type="evidence" value="ECO:0007669"/>
    <property type="project" value="UniProtKB-SubCell"/>
</dbReference>
<dbReference type="RefSeq" id="WP_109137301.1">
    <property type="nucleotide sequence ID" value="NZ_QFFN01000012.1"/>
</dbReference>
<proteinExistence type="inferred from homology"/>
<evidence type="ECO:0000256" key="4">
    <source>
        <dbReference type="ARBA" id="ARBA00022692"/>
    </source>
</evidence>
<evidence type="ECO:0000256" key="7">
    <source>
        <dbReference type="SAM" id="Phobius"/>
    </source>
</evidence>
<dbReference type="PANTHER" id="PTHR23514:SF3">
    <property type="entry name" value="BYPASS OF STOP CODON PROTEIN 6"/>
    <property type="match status" value="1"/>
</dbReference>
<keyword evidence="4 7" id="KW-0812">Transmembrane</keyword>
<dbReference type="GO" id="GO:0022857">
    <property type="term" value="F:transmembrane transporter activity"/>
    <property type="evidence" value="ECO:0007669"/>
    <property type="project" value="InterPro"/>
</dbReference>
<dbReference type="PROSITE" id="PS50850">
    <property type="entry name" value="MFS"/>
    <property type="match status" value="1"/>
</dbReference>
<dbReference type="Gene3D" id="1.20.1250.20">
    <property type="entry name" value="MFS general substrate transporter like domains"/>
    <property type="match status" value="2"/>
</dbReference>
<comment type="similarity">
    <text evidence="2">Belongs to the major facilitator superfamily.</text>
</comment>
<keyword evidence="6 7" id="KW-0472">Membrane</keyword>
<organism evidence="9 10">
    <name type="scientific">Bifidobacterium catulorum</name>
    <dbReference type="NCBI Taxonomy" id="1630173"/>
    <lineage>
        <taxon>Bacteria</taxon>
        <taxon>Bacillati</taxon>
        <taxon>Actinomycetota</taxon>
        <taxon>Actinomycetes</taxon>
        <taxon>Bifidobacteriales</taxon>
        <taxon>Bifidobacteriaceae</taxon>
        <taxon>Bifidobacterium</taxon>
    </lineage>
</organism>
<evidence type="ECO:0000256" key="5">
    <source>
        <dbReference type="ARBA" id="ARBA00022989"/>
    </source>
</evidence>
<dbReference type="InterPro" id="IPR020846">
    <property type="entry name" value="MFS_dom"/>
</dbReference>